<proteinExistence type="inferred from homology"/>
<keyword evidence="13" id="KW-1185">Reference proteome</keyword>
<evidence type="ECO:0000313" key="13">
    <source>
        <dbReference type="Proteomes" id="UP001142078"/>
    </source>
</evidence>
<evidence type="ECO:0000259" key="11">
    <source>
        <dbReference type="Pfam" id="PF03449"/>
    </source>
</evidence>
<evidence type="ECO:0000256" key="8">
    <source>
        <dbReference type="HAMAP-Rule" id="MF_00105"/>
    </source>
</evidence>
<dbReference type="InterPro" id="IPR006359">
    <property type="entry name" value="Tscrpt_elong_fac_GreA"/>
</dbReference>
<dbReference type="PROSITE" id="PS00830">
    <property type="entry name" value="GREAB_2"/>
    <property type="match status" value="1"/>
</dbReference>
<dbReference type="PANTHER" id="PTHR30437">
    <property type="entry name" value="TRANSCRIPTION ELONGATION FACTOR GREA"/>
    <property type="match status" value="1"/>
</dbReference>
<evidence type="ECO:0000256" key="4">
    <source>
        <dbReference type="ARBA" id="ARBA00023125"/>
    </source>
</evidence>
<feature type="coiled-coil region" evidence="8">
    <location>
        <begin position="13"/>
        <end position="77"/>
    </location>
</feature>
<keyword evidence="12" id="KW-0648">Protein biosynthesis</keyword>
<keyword evidence="3 8" id="KW-0805">Transcription regulation</keyword>
<dbReference type="NCBIfam" id="NF001263">
    <property type="entry name" value="PRK00226.1-4"/>
    <property type="match status" value="1"/>
</dbReference>
<gene>
    <name evidence="8 12" type="primary">greA</name>
    <name evidence="12" type="ORF">NSA23_16275</name>
</gene>
<keyword evidence="4 8" id="KW-0238">DNA-binding</keyword>
<accession>A0A9X2S6H0</accession>
<evidence type="ECO:0000259" key="10">
    <source>
        <dbReference type="Pfam" id="PF01272"/>
    </source>
</evidence>
<dbReference type="GO" id="GO:0070063">
    <property type="term" value="F:RNA polymerase binding"/>
    <property type="evidence" value="ECO:0007669"/>
    <property type="project" value="InterPro"/>
</dbReference>
<evidence type="ECO:0000313" key="12">
    <source>
        <dbReference type="EMBL" id="MCR2045643.1"/>
    </source>
</evidence>
<dbReference type="InterPro" id="IPR036953">
    <property type="entry name" value="GreA/GreB_C_sf"/>
</dbReference>
<keyword evidence="12" id="KW-0251">Elongation factor</keyword>
<dbReference type="InterPro" id="IPR001437">
    <property type="entry name" value="Tscrpt_elong_fac_GreA/B_C"/>
</dbReference>
<dbReference type="SUPFAM" id="SSF46557">
    <property type="entry name" value="GreA transcript cleavage protein, N-terminal domain"/>
    <property type="match status" value="1"/>
</dbReference>
<dbReference type="InterPro" id="IPR018151">
    <property type="entry name" value="TF_GreA/GreB_CS"/>
</dbReference>
<dbReference type="InterPro" id="IPR023459">
    <property type="entry name" value="Tscrpt_elong_fac_GreA/B_fam"/>
</dbReference>
<dbReference type="GO" id="GO:0003677">
    <property type="term" value="F:DNA binding"/>
    <property type="evidence" value="ECO:0007669"/>
    <property type="project" value="UniProtKB-UniRule"/>
</dbReference>
<evidence type="ECO:0000256" key="6">
    <source>
        <dbReference type="ARBA" id="ARBA00024916"/>
    </source>
</evidence>
<dbReference type="NCBIfam" id="NF001261">
    <property type="entry name" value="PRK00226.1-2"/>
    <property type="match status" value="1"/>
</dbReference>
<name>A0A9X2S6H0_9FIRM</name>
<feature type="domain" description="Transcription elongation factor GreA/GreB N-terminal" evidence="11">
    <location>
        <begin position="7"/>
        <end position="76"/>
    </location>
</feature>
<dbReference type="GO" id="GO:0032784">
    <property type="term" value="P:regulation of DNA-templated transcription elongation"/>
    <property type="evidence" value="ECO:0007669"/>
    <property type="project" value="UniProtKB-UniRule"/>
</dbReference>
<keyword evidence="8" id="KW-0175">Coiled coil</keyword>
<dbReference type="FunFam" id="3.10.50.30:FF:000001">
    <property type="entry name" value="Transcription elongation factor GreA"/>
    <property type="match status" value="1"/>
</dbReference>
<dbReference type="SUPFAM" id="SSF54534">
    <property type="entry name" value="FKBP-like"/>
    <property type="match status" value="1"/>
</dbReference>
<dbReference type="EMBL" id="JANJZL010000026">
    <property type="protein sequence ID" value="MCR2045643.1"/>
    <property type="molecule type" value="Genomic_DNA"/>
</dbReference>
<evidence type="ECO:0000256" key="5">
    <source>
        <dbReference type="ARBA" id="ARBA00023163"/>
    </source>
</evidence>
<dbReference type="Gene3D" id="3.10.50.30">
    <property type="entry name" value="Transcription elongation factor, GreA/GreB, C-terminal domain"/>
    <property type="match status" value="1"/>
</dbReference>
<dbReference type="Gene3D" id="1.10.287.180">
    <property type="entry name" value="Transcription elongation factor, GreA/GreB, N-terminal domain"/>
    <property type="match status" value="1"/>
</dbReference>
<comment type="similarity">
    <text evidence="1 8 9">Belongs to the GreA/GreB family.</text>
</comment>
<dbReference type="RefSeq" id="WP_042681034.1">
    <property type="nucleotide sequence ID" value="NZ_CABKTM010000027.1"/>
</dbReference>
<evidence type="ECO:0000256" key="3">
    <source>
        <dbReference type="ARBA" id="ARBA00023015"/>
    </source>
</evidence>
<sequence length="158" mass="17723">MAKKDVFLTAEGYKKSEEELDELKTVRRKEIAERIKEALAFGDISENAEYDEAKNEQAQLEERIAKLEALLRNAKIIDEEDISTDNVSIGSRVKVKDLEYDEEIEYTIVGSAESDPYEGKISNESPVGRALIGGKLGDTVEVKVPDGIIKYEILEIAR</sequence>
<dbReference type="HAMAP" id="MF_00105">
    <property type="entry name" value="GreA_GreB"/>
    <property type="match status" value="1"/>
</dbReference>
<reference evidence="12" key="1">
    <citation type="submission" date="2022-07" db="EMBL/GenBank/DDBJ databases">
        <title>Enhanced cultured diversity of the mouse gut microbiota enables custom-made synthetic communities.</title>
        <authorList>
            <person name="Afrizal A."/>
        </authorList>
    </citation>
    <scope>NUCLEOTIDE SEQUENCE</scope>
    <source>
        <strain evidence="12">DSM 29482</strain>
    </source>
</reference>
<dbReference type="PIRSF" id="PIRSF006092">
    <property type="entry name" value="GreA_GreB"/>
    <property type="match status" value="1"/>
</dbReference>
<evidence type="ECO:0000256" key="1">
    <source>
        <dbReference type="ARBA" id="ARBA00008213"/>
    </source>
</evidence>
<protein>
    <recommendedName>
        <fullName evidence="2 8">Transcription elongation factor GreA</fullName>
    </recommendedName>
    <alternativeName>
        <fullName evidence="7 8">Transcript cleavage factor GreA</fullName>
    </alternativeName>
</protein>
<dbReference type="Pfam" id="PF03449">
    <property type="entry name" value="GreA_GreB_N"/>
    <property type="match status" value="1"/>
</dbReference>
<dbReference type="PANTHER" id="PTHR30437:SF4">
    <property type="entry name" value="TRANSCRIPTION ELONGATION FACTOR GREA"/>
    <property type="match status" value="1"/>
</dbReference>
<dbReference type="InterPro" id="IPR028624">
    <property type="entry name" value="Tscrpt_elong_fac_GreA/B"/>
</dbReference>
<dbReference type="FunFam" id="1.10.287.180:FF:000001">
    <property type="entry name" value="Transcription elongation factor GreA"/>
    <property type="match status" value="1"/>
</dbReference>
<dbReference type="GO" id="GO:0003746">
    <property type="term" value="F:translation elongation factor activity"/>
    <property type="evidence" value="ECO:0007669"/>
    <property type="project" value="UniProtKB-KW"/>
</dbReference>
<dbReference type="NCBIfam" id="TIGR01462">
    <property type="entry name" value="greA"/>
    <property type="match status" value="1"/>
</dbReference>
<dbReference type="AlphaFoldDB" id="A0A9X2S6H0"/>
<feature type="domain" description="Transcription elongation factor GreA/GreB C-terminal" evidence="10">
    <location>
        <begin position="83"/>
        <end position="157"/>
    </location>
</feature>
<organism evidence="12 13">
    <name type="scientific">Anaerosalibacter massiliensis</name>
    <dbReference type="NCBI Taxonomy" id="1347392"/>
    <lineage>
        <taxon>Bacteria</taxon>
        <taxon>Bacillati</taxon>
        <taxon>Bacillota</taxon>
        <taxon>Tissierellia</taxon>
        <taxon>Tissierellales</taxon>
        <taxon>Sporanaerobacteraceae</taxon>
        <taxon>Anaerosalibacter</taxon>
    </lineage>
</organism>
<comment type="caution">
    <text evidence="12">The sequence shown here is derived from an EMBL/GenBank/DDBJ whole genome shotgun (WGS) entry which is preliminary data.</text>
</comment>
<dbReference type="OrthoDB" id="9808774at2"/>
<dbReference type="GO" id="GO:0006354">
    <property type="term" value="P:DNA-templated transcription elongation"/>
    <property type="evidence" value="ECO:0007669"/>
    <property type="project" value="TreeGrafter"/>
</dbReference>
<dbReference type="Pfam" id="PF01272">
    <property type="entry name" value="GreA_GreB"/>
    <property type="match status" value="1"/>
</dbReference>
<evidence type="ECO:0000256" key="9">
    <source>
        <dbReference type="RuleBase" id="RU000556"/>
    </source>
</evidence>
<evidence type="ECO:0000256" key="2">
    <source>
        <dbReference type="ARBA" id="ARBA00013729"/>
    </source>
</evidence>
<dbReference type="Proteomes" id="UP001142078">
    <property type="component" value="Unassembled WGS sequence"/>
</dbReference>
<dbReference type="PROSITE" id="PS00829">
    <property type="entry name" value="GREAB_1"/>
    <property type="match status" value="1"/>
</dbReference>
<comment type="function">
    <text evidence="6 8 9">Necessary for efficient RNA polymerase transcription elongation past template-encoded arresting sites. The arresting sites in DNA have the property of trapping a certain fraction of elongating RNA polymerases that pass through, resulting in locked ternary complexes. Cleavage of the nascent transcript by cleavage factors such as GreA or GreB allows the resumption of elongation from the new 3'terminus. GreA releases sequences of 2 to 3 nucleotides.</text>
</comment>
<evidence type="ECO:0000256" key="7">
    <source>
        <dbReference type="ARBA" id="ARBA00030776"/>
    </source>
</evidence>
<dbReference type="InterPro" id="IPR022691">
    <property type="entry name" value="Tscrpt_elong_fac_GreA/B_N"/>
</dbReference>
<dbReference type="InterPro" id="IPR036805">
    <property type="entry name" value="Tscrpt_elong_fac_GreA/B_N_sf"/>
</dbReference>
<keyword evidence="5 8" id="KW-0804">Transcription</keyword>